<proteinExistence type="predicted"/>
<organism evidence="1 2">
    <name type="scientific">Choristoneura fumiferana</name>
    <name type="common">Spruce budworm moth</name>
    <name type="synonym">Archips fumiferana</name>
    <dbReference type="NCBI Taxonomy" id="7141"/>
    <lineage>
        <taxon>Eukaryota</taxon>
        <taxon>Metazoa</taxon>
        <taxon>Ecdysozoa</taxon>
        <taxon>Arthropoda</taxon>
        <taxon>Hexapoda</taxon>
        <taxon>Insecta</taxon>
        <taxon>Pterygota</taxon>
        <taxon>Neoptera</taxon>
        <taxon>Endopterygota</taxon>
        <taxon>Lepidoptera</taxon>
        <taxon>Glossata</taxon>
        <taxon>Ditrysia</taxon>
        <taxon>Tortricoidea</taxon>
        <taxon>Tortricidae</taxon>
        <taxon>Tortricinae</taxon>
        <taxon>Choristoneura</taxon>
    </lineage>
</organism>
<keyword evidence="2" id="KW-1185">Reference proteome</keyword>
<dbReference type="EMBL" id="CM046126">
    <property type="protein sequence ID" value="KAI8427039.1"/>
    <property type="molecule type" value="Genomic_DNA"/>
</dbReference>
<name>A0ACC0JSA8_CHOFU</name>
<accession>A0ACC0JSA8</accession>
<reference evidence="1 2" key="1">
    <citation type="journal article" date="2022" name="Genome Biol. Evol.">
        <title>The Spruce Budworm Genome: Reconstructing the Evolutionary History of Antifreeze Proteins.</title>
        <authorList>
            <person name="Beliveau C."/>
            <person name="Gagne P."/>
            <person name="Picq S."/>
            <person name="Vernygora O."/>
            <person name="Keeling C.I."/>
            <person name="Pinkney K."/>
            <person name="Doucet D."/>
            <person name="Wen F."/>
            <person name="Johnston J.S."/>
            <person name="Maaroufi H."/>
            <person name="Boyle B."/>
            <person name="Laroche J."/>
            <person name="Dewar K."/>
            <person name="Juretic N."/>
            <person name="Blackburn G."/>
            <person name="Nisole A."/>
            <person name="Brunet B."/>
            <person name="Brandao M."/>
            <person name="Lumley L."/>
            <person name="Duan J."/>
            <person name="Quan G."/>
            <person name="Lucarotti C.J."/>
            <person name="Roe A.D."/>
            <person name="Sperling F.A.H."/>
            <person name="Levesque R.C."/>
            <person name="Cusson M."/>
        </authorList>
    </citation>
    <scope>NUCLEOTIDE SEQUENCE [LARGE SCALE GENOMIC DNA]</scope>
    <source>
        <strain evidence="1">Glfc:IPQL:Cfum</strain>
    </source>
</reference>
<evidence type="ECO:0000313" key="2">
    <source>
        <dbReference type="Proteomes" id="UP001064048"/>
    </source>
</evidence>
<dbReference type="Proteomes" id="UP001064048">
    <property type="component" value="Chromosome 26"/>
</dbReference>
<gene>
    <name evidence="1" type="ORF">MSG28_014680</name>
</gene>
<comment type="caution">
    <text evidence="1">The sequence shown here is derived from an EMBL/GenBank/DDBJ whole genome shotgun (WGS) entry which is preliminary data.</text>
</comment>
<sequence>MVRDDRTHNRLGGTLIYFKRSLHVVPLVRPTLTNMEVSTCRIAMTGHRPITLVSVYLPPTKDLLKTDLEILLNLDDSVLVAGDLNSKHTRWNCRVNNRNGRVLDRLVDELNFDILAPMEETHFPTNPEHRPDILDIALLKNVTMRMRSLVVAHELSSDHRPVILELGPPPNCPPPTRSRVDWVKVGKALEDVNSPSFKAIPNVITTTDETDAAIEAFSSHLRTIISDSSKQVPAEGDRRWRLPEELRELKREKNAATRAYDSYPSELNRVRLRCLQRELKQRMSEFRNGKWDELMGEISPSHQAYWKLARSLKSEHSSAMPPLDRSDHQTPAFDDDEKAECLAASLESQCSPSQLPVDPNHLLKVENEVDRRSLIAPVDPITPVTVSELGDLVKRLRVKKAPGSDGIPNRILKMLPETLLAILVMIFNAALTNAHFPQAWKEAEVIGIHKAGKPRTKADSYRPISLLMTQGKLFERVIQTRIWNFISDKNVLIDEQFGFRSRHSCVQQVHRLTEHILKYLNIGSKSAYPTGAVFLDVAKAFDKVLIFKLYAMGLPDRLVLIIQDFLRNRSFRYKVEGTLSAPHPIRAGVPQGSVLSPTLFLLFTNDIPKVKNVQYALFADDTAIYSTSRDPELISKRLQKAITTLGNWFRLWRIEVNPAKSSAILFTRKIRIDLTSLITPIRLFDSPIPWTKKVKYLGVTLDSRMTFRPHIKLVRDRAAFIMGRLYPMLNKSSKLSFRNKLTIYKTCIRPVFSYASVVFAHAASQTSLHSLQVIQNRFLRRAIGAQWYERNVDLHWDADIPSVAQFMKQTSRRYFDSAPHHPNRLLREAVDYNPRPAVLRRFRRPRHVLTDPDDDITVINQSRTESDSRCPRTSQGDISLLNSPHRPLRRRRRRRPPQYTTRGRPHYFNRYRHVPGRFSPIRPQPD</sequence>
<protein>
    <submittedName>
        <fullName evidence="1">Uncharacterized protein</fullName>
    </submittedName>
</protein>
<evidence type="ECO:0000313" key="1">
    <source>
        <dbReference type="EMBL" id="KAI8427039.1"/>
    </source>
</evidence>